<reference evidence="1 2" key="1">
    <citation type="submission" date="2014-12" db="EMBL/GenBank/DDBJ databases">
        <title>Genome sequence of Flavobacterium beibuense RSKm HC5.</title>
        <authorList>
            <person name="Kim J.F."/>
            <person name="Song J.Y."/>
            <person name="Kwak M.-J."/>
            <person name="Lee S.-W."/>
        </authorList>
    </citation>
    <scope>NUCLEOTIDE SEQUENCE [LARGE SCALE GENOMIC DNA]</scope>
    <source>
        <strain evidence="1 2">RSKm HC5</strain>
    </source>
</reference>
<dbReference type="AlphaFoldDB" id="A0A444W6Y5"/>
<name>A0A444W6Y5_9FLAO</name>
<evidence type="ECO:0000313" key="2">
    <source>
        <dbReference type="Proteomes" id="UP000289775"/>
    </source>
</evidence>
<keyword evidence="2" id="KW-1185">Reference proteome</keyword>
<proteinExistence type="predicted"/>
<protein>
    <submittedName>
        <fullName evidence="1">Uncharacterized protein</fullName>
    </submittedName>
</protein>
<evidence type="ECO:0000313" key="1">
    <source>
        <dbReference type="EMBL" id="RYJ41438.1"/>
    </source>
</evidence>
<dbReference type="Proteomes" id="UP000289775">
    <property type="component" value="Unassembled WGS sequence"/>
</dbReference>
<organism evidence="1 2">
    <name type="scientific">Flavobacterium beibuense</name>
    <dbReference type="NCBI Taxonomy" id="657326"/>
    <lineage>
        <taxon>Bacteria</taxon>
        <taxon>Pseudomonadati</taxon>
        <taxon>Bacteroidota</taxon>
        <taxon>Flavobacteriia</taxon>
        <taxon>Flavobacteriales</taxon>
        <taxon>Flavobacteriaceae</taxon>
        <taxon>Flavobacterium</taxon>
    </lineage>
</organism>
<comment type="caution">
    <text evidence="1">The sequence shown here is derived from an EMBL/GenBank/DDBJ whole genome shotgun (WGS) entry which is preliminary data.</text>
</comment>
<gene>
    <name evidence="1" type="ORF">NU09_2812</name>
</gene>
<accession>A0A444W6Y5</accession>
<sequence>MAPMIRLFKFYTKVRKMKNRIKCFYISFMRYIKTGKWSL</sequence>
<dbReference type="EMBL" id="JUIW01000010">
    <property type="protein sequence ID" value="RYJ41438.1"/>
    <property type="molecule type" value="Genomic_DNA"/>
</dbReference>